<name>A0A7J7WFN3_MYOMY</name>
<evidence type="ECO:0000313" key="4">
    <source>
        <dbReference type="Proteomes" id="UP000527355"/>
    </source>
</evidence>
<accession>A0A7J7WFN3</accession>
<dbReference type="EMBL" id="JABWUV010000008">
    <property type="protein sequence ID" value="KAF6336255.1"/>
    <property type="molecule type" value="Genomic_DNA"/>
</dbReference>
<proteinExistence type="predicted"/>
<gene>
    <name evidence="3" type="ORF">mMyoMyo1_002195</name>
</gene>
<organism evidence="3 4">
    <name type="scientific">Myotis myotis</name>
    <name type="common">Greater mouse-eared bat</name>
    <name type="synonym">Vespertilio myotis</name>
    <dbReference type="NCBI Taxonomy" id="51298"/>
    <lineage>
        <taxon>Eukaryota</taxon>
        <taxon>Metazoa</taxon>
        <taxon>Chordata</taxon>
        <taxon>Craniata</taxon>
        <taxon>Vertebrata</taxon>
        <taxon>Euteleostomi</taxon>
        <taxon>Mammalia</taxon>
        <taxon>Eutheria</taxon>
        <taxon>Laurasiatheria</taxon>
        <taxon>Chiroptera</taxon>
        <taxon>Yangochiroptera</taxon>
        <taxon>Vespertilionidae</taxon>
        <taxon>Myotis</taxon>
    </lineage>
</organism>
<keyword evidence="4" id="KW-1185">Reference proteome</keyword>
<comment type="caution">
    <text evidence="3">The sequence shown here is derived from an EMBL/GenBank/DDBJ whole genome shotgun (WGS) entry which is preliminary data.</text>
</comment>
<dbReference type="Proteomes" id="UP000527355">
    <property type="component" value="Unassembled WGS sequence"/>
</dbReference>
<feature type="coiled-coil region" evidence="2">
    <location>
        <begin position="441"/>
        <end position="468"/>
    </location>
</feature>
<dbReference type="PANTHER" id="PTHR21549:SF1">
    <property type="entry name" value="COILED-COIL DOMAIN-CONTAINING PROTEIN 148"/>
    <property type="match status" value="1"/>
</dbReference>
<evidence type="ECO:0000256" key="2">
    <source>
        <dbReference type="SAM" id="Coils"/>
    </source>
</evidence>
<dbReference type="VEuPathDB" id="HostDB:GeneID_118661887"/>
<protein>
    <submittedName>
        <fullName evidence="3">Coiled-coil domain containing 148</fullName>
    </submittedName>
</protein>
<keyword evidence="1 2" id="KW-0175">Coiled coil</keyword>
<evidence type="ECO:0000313" key="3">
    <source>
        <dbReference type="EMBL" id="KAF6336255.1"/>
    </source>
</evidence>
<sequence length="566" mass="68124">MESMNKRDRPFMTIQKKDSSDNLVFCMKNGMRSIKYKPVDYQQLHTLTEAKKLAAASTELKIKKAVQTSKISKEQQLIKQHRQVWWQEHQRLKEVRSKVESEIKSFFKEENFGSECLSDLKNFEQELSEQWCLYLKNVINPIQQLIADLKYRQHSHSHSELNSVDVLKEILDHYSEERRSLLSELPMELDALECPYPDLKSSIFNEFCNFTEKYQKKLQDFDLQLEDINRNFQLSEEEHWIYQAVLDQYPGDLCGRRTLYLDMLQRYFPHKSRHALVEHEKCCDQYHFAREQRRVLISNWNKNRRDFIQKAVLTLAEACAAHEMESTLAKDRRKQQDLCADLKAKVLQWRAHQEEVARLEMEISARRREKEEEKEKLWKKKKLLQREEKKEKIREYWAKKEQNWQEMEMRDLRRLEELKKIMAEQSVKDRERVNYRQQLLEKRLMEKKEVALQEAHEEEERERRLEALRKQVAIVAQFDPVRMMSDTMASKARMGIGIEEEFILQKPLFTLNTYNEQQIISDPRLRFELALREAGLHKTFYAKEILPKISPQKPPRKDMESTVFKT</sequence>
<dbReference type="PANTHER" id="PTHR21549">
    <property type="entry name" value="MUTATED IN BLADDER CANCER 1"/>
    <property type="match status" value="1"/>
</dbReference>
<evidence type="ECO:0000256" key="1">
    <source>
        <dbReference type="ARBA" id="ARBA00023054"/>
    </source>
</evidence>
<dbReference type="InterPro" id="IPR039902">
    <property type="entry name" value="CCDC148/CCDC112"/>
</dbReference>
<reference evidence="3 4" key="1">
    <citation type="journal article" date="2020" name="Nature">
        <title>Six reference-quality genomes reveal evolution of bat adaptations.</title>
        <authorList>
            <person name="Jebb D."/>
            <person name="Huang Z."/>
            <person name="Pippel M."/>
            <person name="Hughes G.M."/>
            <person name="Lavrichenko K."/>
            <person name="Devanna P."/>
            <person name="Winkler S."/>
            <person name="Jermiin L.S."/>
            <person name="Skirmuntt E.C."/>
            <person name="Katzourakis A."/>
            <person name="Burkitt-Gray L."/>
            <person name="Ray D.A."/>
            <person name="Sullivan K.A.M."/>
            <person name="Roscito J.G."/>
            <person name="Kirilenko B.M."/>
            <person name="Davalos L.M."/>
            <person name="Corthals A.P."/>
            <person name="Power M.L."/>
            <person name="Jones G."/>
            <person name="Ransome R.D."/>
            <person name="Dechmann D.K.N."/>
            <person name="Locatelli A.G."/>
            <person name="Puechmaille S.J."/>
            <person name="Fedrigo O."/>
            <person name="Jarvis E.D."/>
            <person name="Hiller M."/>
            <person name="Vernes S.C."/>
            <person name="Myers E.W."/>
            <person name="Teeling E.C."/>
        </authorList>
    </citation>
    <scope>NUCLEOTIDE SEQUENCE [LARGE SCALE GENOMIC DNA]</scope>
    <source>
        <strain evidence="3">MMyoMyo1</strain>
        <tissue evidence="3">Flight muscle</tissue>
    </source>
</reference>
<dbReference type="AlphaFoldDB" id="A0A7J7WFN3"/>
<feature type="coiled-coil region" evidence="2">
    <location>
        <begin position="211"/>
        <end position="238"/>
    </location>
</feature>
<feature type="coiled-coil region" evidence="2">
    <location>
        <begin position="356"/>
        <end position="390"/>
    </location>
</feature>